<proteinExistence type="predicted"/>
<feature type="region of interest" description="Disordered" evidence="1">
    <location>
        <begin position="327"/>
        <end position="383"/>
    </location>
</feature>
<feature type="compositionally biased region" description="Basic and acidic residues" evidence="1">
    <location>
        <begin position="571"/>
        <end position="590"/>
    </location>
</feature>
<dbReference type="RefSeq" id="XP_022670539.1">
    <property type="nucleotide sequence ID" value="XM_022814804.1"/>
</dbReference>
<keyword evidence="3" id="KW-1185">Reference proteome</keyword>
<feature type="region of interest" description="Disordered" evidence="1">
    <location>
        <begin position="181"/>
        <end position="314"/>
    </location>
</feature>
<feature type="compositionally biased region" description="Basic and acidic residues" evidence="1">
    <location>
        <begin position="623"/>
        <end position="633"/>
    </location>
</feature>
<dbReference type="InParanoid" id="A0A7M7KTE8"/>
<sequence>MILQNPDCGGYYVTQRQWTPTKPRAPISADFQTPGPGSFNIPSTIGKNANQVVKGKSPSYTFGAKIEEKTSKVVPGPGSYNIAGLSEKGKDTCAAPTIAAKLKEPEPFKTPAPGAYNPDKSDCVIHIAAPRYTFGSKLKEHAPDDIPGCVCENRLHVLGIKKNIRTFEGLKRKRGKKDEFYTKISTGESQIEMPPSCPLNPGRRSLTRERSRERSTKSPQSARVIYDCDPGPGYYEPERADAARYSRTPGFSIRGRSHSPPPNDYPSPAEYTPERADPLRYASPPRYSFGSRLRDHEGSEPDPAPNSYRIERADNLRFRSPPRWSFRCSRPIQQLPDTPPPNSYRVESCDKQRYPSPPKHSIRGNRNSFPSFDKEREDVPGPGHYEPSFYGTIPRAVNLANKLEPPNIGRQQQHLRYLKRADADLPPKFKFIDDPIDEPVKRKRSEQKRSWFPSFASVQLRQTKLKKTTGQHHSPEKTADKNEKSISSSTNNNKEIREEQDNDQNPQSLKGRVGTRSSWTSPLKQRHSKSGTNFPSQGKTQNFFEPLPSQSSTAAQPSTLTSRPLSWAERSLVEGRRESRPLERDRDSKGKKTISSSSYNNKCVSAKGGKTKSLLKRSLSFGARDRTDRREDATAVSGGPTATFGPRRGHSVESLRMMPPCFESYCFPTKSFAQKTVYACSVGGDFERWPSLRRMRDTTPAPGEYYIERADPLVRPVSPAYSFGGRPAERRPRTVHPAPCDYLPDRADHMVFTSAPSFSFRSKTADPEVIFNERFFNAPFSPFLQYITAPGKYNPPPADAYKKKSPSYSLSYRTTIPTDHTAKPGPGQYTPERVFVNKLSAPRFSFGIRHSPCAETK</sequence>
<evidence type="ECO:0000313" key="2">
    <source>
        <dbReference type="EnsemblMetazoa" id="XP_022670539"/>
    </source>
</evidence>
<protein>
    <submittedName>
        <fullName evidence="2">Uncharacterized protein</fullName>
    </submittedName>
</protein>
<dbReference type="AlphaFoldDB" id="A0A7M7KTE8"/>
<feature type="compositionally biased region" description="Polar residues" evidence="1">
    <location>
        <begin position="593"/>
        <end position="603"/>
    </location>
</feature>
<dbReference type="PANTHER" id="PTHR21580:SF28">
    <property type="entry name" value="BOREALIN N-TERMINAL DOMAIN-CONTAINING PROTEIN-RELATED"/>
    <property type="match status" value="1"/>
</dbReference>
<dbReference type="InterPro" id="IPR010736">
    <property type="entry name" value="SHIPPO-rpt"/>
</dbReference>
<dbReference type="GeneID" id="111254201"/>
<dbReference type="EnsemblMetazoa" id="XM_022814804">
    <property type="protein sequence ID" value="XP_022670539"/>
    <property type="gene ID" value="LOC111254201"/>
</dbReference>
<feature type="compositionally biased region" description="Basic and acidic residues" evidence="1">
    <location>
        <begin position="473"/>
        <end position="484"/>
    </location>
</feature>
<dbReference type="Pfam" id="PF07004">
    <property type="entry name" value="SHIPPO-rpt"/>
    <property type="match status" value="9"/>
</dbReference>
<dbReference type="OMA" id="YAPEKCR"/>
<reference evidence="2" key="1">
    <citation type="submission" date="2021-01" db="UniProtKB">
        <authorList>
            <consortium name="EnsemblMetazoa"/>
        </authorList>
    </citation>
    <scope>IDENTIFICATION</scope>
</reference>
<dbReference type="InterPro" id="IPR051291">
    <property type="entry name" value="CIMAP"/>
</dbReference>
<feature type="region of interest" description="Disordered" evidence="1">
    <location>
        <begin position="427"/>
        <end position="606"/>
    </location>
</feature>
<feature type="compositionally biased region" description="Polar residues" evidence="1">
    <location>
        <begin position="530"/>
        <end position="564"/>
    </location>
</feature>
<dbReference type="Proteomes" id="UP000594260">
    <property type="component" value="Unplaced"/>
</dbReference>
<dbReference type="KEGG" id="vde:111254201"/>
<name>A0A7M7KTE8_VARDE</name>
<dbReference type="OrthoDB" id="406368at2759"/>
<accession>A0A7M7KTE8</accession>
<organism evidence="2 3">
    <name type="scientific">Varroa destructor</name>
    <name type="common">Honeybee mite</name>
    <dbReference type="NCBI Taxonomy" id="109461"/>
    <lineage>
        <taxon>Eukaryota</taxon>
        <taxon>Metazoa</taxon>
        <taxon>Ecdysozoa</taxon>
        <taxon>Arthropoda</taxon>
        <taxon>Chelicerata</taxon>
        <taxon>Arachnida</taxon>
        <taxon>Acari</taxon>
        <taxon>Parasitiformes</taxon>
        <taxon>Mesostigmata</taxon>
        <taxon>Gamasina</taxon>
        <taxon>Dermanyssoidea</taxon>
        <taxon>Varroidae</taxon>
        <taxon>Varroa</taxon>
    </lineage>
</organism>
<feature type="compositionally biased region" description="Basic and acidic residues" evidence="1">
    <location>
        <begin position="206"/>
        <end position="216"/>
    </location>
</feature>
<dbReference type="PANTHER" id="PTHR21580">
    <property type="entry name" value="SHIPPO-1-RELATED"/>
    <property type="match status" value="1"/>
</dbReference>
<evidence type="ECO:0000313" key="3">
    <source>
        <dbReference type="Proteomes" id="UP000594260"/>
    </source>
</evidence>
<evidence type="ECO:0000256" key="1">
    <source>
        <dbReference type="SAM" id="MobiDB-lite"/>
    </source>
</evidence>
<feature type="region of interest" description="Disordered" evidence="1">
    <location>
        <begin position="620"/>
        <end position="649"/>
    </location>
</feature>